<accession>A0A4Y7PLW9</accession>
<dbReference type="STRING" id="50990.A0A4Y7PLW9"/>
<dbReference type="GO" id="GO:0032259">
    <property type="term" value="P:methylation"/>
    <property type="evidence" value="ECO:0007669"/>
    <property type="project" value="UniProtKB-KW"/>
</dbReference>
<evidence type="ECO:0000313" key="5">
    <source>
        <dbReference type="Proteomes" id="UP000294933"/>
    </source>
</evidence>
<feature type="region of interest" description="Disordered" evidence="2">
    <location>
        <begin position="1"/>
        <end position="37"/>
    </location>
</feature>
<evidence type="ECO:0000313" key="4">
    <source>
        <dbReference type="EMBL" id="TDL16118.1"/>
    </source>
</evidence>
<keyword evidence="4" id="KW-0808">Transferase</keyword>
<evidence type="ECO:0000256" key="2">
    <source>
        <dbReference type="SAM" id="MobiDB-lite"/>
    </source>
</evidence>
<sequence>MPPKRAGAARRSSNSNASTSVAQASAAPSRPTPLQPAETTQAQLGNAYALLATFFLSLTTYASSTALAPLFGAAAASEHVNKVLAAALVLSVFGPTPTFKYGCASVGMLLSAGPTLLYQLGITMGKKGDPVYGSTSCYAAVLAPIIYLTVGVMDKVSAAPIVEGSSSFSIVQNIVYRVGVYVGVTNTKSMWSALLPPGTTFNSNTILIAMGWIPVFISAFPISDTPGQRPPSTSRWHKRIIVPLLAALLATSLSLSLRPIHTPATPYTILLPTNSTTPGTSSDTPTLRIFSSTPSITGQIVVGESSEQSFRYLRADHSLLGGVWIGKNVARMDGGQAVDSNGTELGDSIYSAFVLQEAARFHVSEKKQESALIIGLGVGIAAQSFISHGLSTTIVEIDPAVYTAARTYFGLSEPSSVYLEDARGWVLSRALNITDGASPQGTTNAKGKGKGQNEWEKFDIVVHDCFSGGGVPGHLFTMEFWTDLKKIMSPEGIVAVNFAGRIGGDPAKAILSTLQKSFGACRAFHDTRTDRTAEELRGEFMNIVFFCSPSSGPISFRVDDPKDYHRSYLREHVLSSLPQREVDLAMILGPTVVTGKEKDYILTDEKNPLNAWQASSAVEHWKLMRGVLPDVFWETY</sequence>
<feature type="compositionally biased region" description="Low complexity" evidence="2">
    <location>
        <begin position="1"/>
        <end position="29"/>
    </location>
</feature>
<evidence type="ECO:0000256" key="3">
    <source>
        <dbReference type="SAM" id="Phobius"/>
    </source>
</evidence>
<keyword evidence="1" id="KW-0620">Polyamine biosynthesis</keyword>
<keyword evidence="5" id="KW-1185">Reference proteome</keyword>
<dbReference type="OrthoDB" id="2016285at2759"/>
<dbReference type="GO" id="GO:0006596">
    <property type="term" value="P:polyamine biosynthetic process"/>
    <property type="evidence" value="ECO:0007669"/>
    <property type="project" value="UniProtKB-KW"/>
</dbReference>
<dbReference type="PANTHER" id="PTHR43317:SF1">
    <property type="entry name" value="THERMOSPERMINE SYNTHASE ACAULIS5"/>
    <property type="match status" value="1"/>
</dbReference>
<dbReference type="AlphaFoldDB" id="A0A4Y7PLW9"/>
<dbReference type="PANTHER" id="PTHR43317">
    <property type="entry name" value="THERMOSPERMINE SYNTHASE ACAULIS5"/>
    <property type="match status" value="1"/>
</dbReference>
<evidence type="ECO:0000256" key="1">
    <source>
        <dbReference type="ARBA" id="ARBA00023115"/>
    </source>
</evidence>
<feature type="transmembrane region" description="Helical" evidence="3">
    <location>
        <begin position="201"/>
        <end position="220"/>
    </location>
</feature>
<feature type="transmembrane region" description="Helical" evidence="3">
    <location>
        <begin position="240"/>
        <end position="257"/>
    </location>
</feature>
<dbReference type="Proteomes" id="UP000294933">
    <property type="component" value="Unassembled WGS sequence"/>
</dbReference>
<dbReference type="VEuPathDB" id="FungiDB:BD410DRAFT_795668"/>
<feature type="transmembrane region" description="Helical" evidence="3">
    <location>
        <begin position="48"/>
        <end position="71"/>
    </location>
</feature>
<keyword evidence="3" id="KW-0812">Transmembrane</keyword>
<dbReference type="InterPro" id="IPR029063">
    <property type="entry name" value="SAM-dependent_MTases_sf"/>
</dbReference>
<gene>
    <name evidence="4" type="ORF">BD410DRAFT_795668</name>
</gene>
<keyword evidence="3" id="KW-1133">Transmembrane helix</keyword>
<dbReference type="GO" id="GO:0008168">
    <property type="term" value="F:methyltransferase activity"/>
    <property type="evidence" value="ECO:0007669"/>
    <property type="project" value="UniProtKB-KW"/>
</dbReference>
<reference evidence="4 5" key="1">
    <citation type="submission" date="2018-06" db="EMBL/GenBank/DDBJ databases">
        <title>A transcriptomic atlas of mushroom development highlights an independent origin of complex multicellularity.</title>
        <authorList>
            <consortium name="DOE Joint Genome Institute"/>
            <person name="Krizsan K."/>
            <person name="Almasi E."/>
            <person name="Merenyi Z."/>
            <person name="Sahu N."/>
            <person name="Viragh M."/>
            <person name="Koszo T."/>
            <person name="Mondo S."/>
            <person name="Kiss B."/>
            <person name="Balint B."/>
            <person name="Kues U."/>
            <person name="Barry K."/>
            <person name="Hegedus J.C."/>
            <person name="Henrissat B."/>
            <person name="Johnson J."/>
            <person name="Lipzen A."/>
            <person name="Ohm R."/>
            <person name="Nagy I."/>
            <person name="Pangilinan J."/>
            <person name="Yan J."/>
            <person name="Xiong Y."/>
            <person name="Grigoriev I.V."/>
            <person name="Hibbett D.S."/>
            <person name="Nagy L.G."/>
        </authorList>
    </citation>
    <scope>NUCLEOTIDE SEQUENCE [LARGE SCALE GENOMIC DNA]</scope>
    <source>
        <strain evidence="4 5">SZMC22713</strain>
    </source>
</reference>
<dbReference type="SUPFAM" id="SSF53335">
    <property type="entry name" value="S-adenosyl-L-methionine-dependent methyltransferases"/>
    <property type="match status" value="1"/>
</dbReference>
<name>A0A4Y7PLW9_9AGAM</name>
<dbReference type="Gene3D" id="3.40.50.150">
    <property type="entry name" value="Vaccinia Virus protein VP39"/>
    <property type="match status" value="1"/>
</dbReference>
<feature type="transmembrane region" description="Helical" evidence="3">
    <location>
        <begin position="99"/>
        <end position="118"/>
    </location>
</feature>
<feature type="transmembrane region" description="Helical" evidence="3">
    <location>
        <begin position="130"/>
        <end position="150"/>
    </location>
</feature>
<keyword evidence="3" id="KW-0472">Membrane</keyword>
<dbReference type="EMBL" id="ML170251">
    <property type="protein sequence ID" value="TDL16118.1"/>
    <property type="molecule type" value="Genomic_DNA"/>
</dbReference>
<protein>
    <submittedName>
        <fullName evidence="4">S-adenosyl-L-methionine-dependent methyltransferase</fullName>
    </submittedName>
</protein>
<organism evidence="4 5">
    <name type="scientific">Rickenella mellea</name>
    <dbReference type="NCBI Taxonomy" id="50990"/>
    <lineage>
        <taxon>Eukaryota</taxon>
        <taxon>Fungi</taxon>
        <taxon>Dikarya</taxon>
        <taxon>Basidiomycota</taxon>
        <taxon>Agaricomycotina</taxon>
        <taxon>Agaricomycetes</taxon>
        <taxon>Hymenochaetales</taxon>
        <taxon>Rickenellaceae</taxon>
        <taxon>Rickenella</taxon>
    </lineage>
</organism>
<keyword evidence="4" id="KW-0489">Methyltransferase</keyword>
<proteinExistence type="predicted"/>